<dbReference type="GO" id="GO:0004656">
    <property type="term" value="F:procollagen-proline 4-dioxygenase activity"/>
    <property type="evidence" value="ECO:0007669"/>
    <property type="project" value="UniProtKB-EC"/>
</dbReference>
<dbReference type="GO" id="GO:0005788">
    <property type="term" value="C:endoplasmic reticulum lumen"/>
    <property type="evidence" value="ECO:0007669"/>
    <property type="project" value="UniProtKB-SubCell"/>
</dbReference>
<comment type="cofactor">
    <cofactor evidence="1">
        <name>L-ascorbate</name>
        <dbReference type="ChEBI" id="CHEBI:38290"/>
    </cofactor>
</comment>
<evidence type="ECO:0000256" key="5">
    <source>
        <dbReference type="ARBA" id="ARBA00012269"/>
    </source>
</evidence>
<dbReference type="Ensembl" id="ENSCSAVT00000018840.1">
    <property type="protein sequence ID" value="ENSCSAVP00000018638.1"/>
    <property type="gene ID" value="ENSCSAVG00000010950.1"/>
</dbReference>
<evidence type="ECO:0000256" key="9">
    <source>
        <dbReference type="ARBA" id="ARBA00022964"/>
    </source>
</evidence>
<dbReference type="Pfam" id="PF23558">
    <property type="entry name" value="TPR_P4H"/>
    <property type="match status" value="1"/>
</dbReference>
<dbReference type="PANTHER" id="PTHR10869:SF244">
    <property type="entry name" value="PROLYL 4-HYDROXYLASE SUBUNIT ALPHA-2"/>
    <property type="match status" value="1"/>
</dbReference>
<reference evidence="15" key="1">
    <citation type="submission" date="2003-08" db="EMBL/GenBank/DDBJ databases">
        <authorList>
            <person name="Birren B."/>
            <person name="Nusbaum C."/>
            <person name="Abebe A."/>
            <person name="Abouelleil A."/>
            <person name="Adekoya E."/>
            <person name="Ait-zahra M."/>
            <person name="Allen N."/>
            <person name="Allen T."/>
            <person name="An P."/>
            <person name="Anderson M."/>
            <person name="Anderson S."/>
            <person name="Arachchi H."/>
            <person name="Armbruster J."/>
            <person name="Bachantsang P."/>
            <person name="Baldwin J."/>
            <person name="Barry A."/>
            <person name="Bayul T."/>
            <person name="Blitshsteyn B."/>
            <person name="Bloom T."/>
            <person name="Blye J."/>
            <person name="Boguslavskiy L."/>
            <person name="Borowsky M."/>
            <person name="Boukhgalter B."/>
            <person name="Brunache A."/>
            <person name="Butler J."/>
            <person name="Calixte N."/>
            <person name="Calvo S."/>
            <person name="Camarata J."/>
            <person name="Campo K."/>
            <person name="Chang J."/>
            <person name="Cheshatsang Y."/>
            <person name="Citroen M."/>
            <person name="Collymore A."/>
            <person name="Considine T."/>
            <person name="Cook A."/>
            <person name="Cooke P."/>
            <person name="Corum B."/>
            <person name="Cuomo C."/>
            <person name="David R."/>
            <person name="Dawoe T."/>
            <person name="Degray S."/>
            <person name="Dodge S."/>
            <person name="Dooley K."/>
            <person name="Dorje P."/>
            <person name="Dorjee K."/>
            <person name="Dorris L."/>
            <person name="Duffey N."/>
            <person name="Dupes A."/>
            <person name="Elkins T."/>
            <person name="Engels R."/>
            <person name="Erickson J."/>
            <person name="Farina A."/>
            <person name="Faro S."/>
            <person name="Ferreira P."/>
            <person name="Fischer H."/>
            <person name="Fitzgerald M."/>
            <person name="Foley K."/>
            <person name="Gage D."/>
            <person name="Galagan J."/>
            <person name="Gearin G."/>
            <person name="Gnerre S."/>
            <person name="Gnirke A."/>
            <person name="Goyette A."/>
            <person name="Graham J."/>
            <person name="Grandbois E."/>
            <person name="Gyaltsen K."/>
            <person name="Hafez N."/>
            <person name="Hagopian D."/>
            <person name="Hagos B."/>
            <person name="Hall J."/>
            <person name="Hatcher B."/>
            <person name="Heller A."/>
            <person name="Higgins H."/>
            <person name="Honan T."/>
            <person name="Horn A."/>
            <person name="Houde N."/>
            <person name="Hughes L."/>
            <person name="Hulme W."/>
            <person name="Husby E."/>
            <person name="Iliev I."/>
            <person name="Jaffe D."/>
            <person name="Jones C."/>
            <person name="Kamal M."/>
            <person name="Kamat A."/>
            <person name="Kamvysselis M."/>
            <person name="Karlsson E."/>
            <person name="Kells C."/>
            <person name="Kieu A."/>
            <person name="Kisner P."/>
            <person name="Kodira C."/>
            <person name="Kulbokas E."/>
            <person name="Labutti K."/>
            <person name="Lama D."/>
            <person name="Landers T."/>
            <person name="Leger J."/>
            <person name="Levine S."/>
            <person name="Lewis D."/>
            <person name="Lewis T."/>
            <person name="Lindblad-toh K."/>
            <person name="Liu X."/>
            <person name="Lokyitsang T."/>
            <person name="Lokyitsang Y."/>
            <person name="Lucien O."/>
            <person name="Lui A."/>
            <person name="Ma L.J."/>
            <person name="Mabbitt R."/>
            <person name="Macdonald J."/>
            <person name="Maclean C."/>
            <person name="Major J."/>
            <person name="Manning J."/>
            <person name="Marabella R."/>
            <person name="Maru K."/>
            <person name="Matthews C."/>
            <person name="Mauceli E."/>
            <person name="Mccarthy M."/>
            <person name="Mcdonough S."/>
            <person name="Mcghee T."/>
            <person name="Meldrim J."/>
            <person name="Meneus L."/>
            <person name="Mesirov J."/>
            <person name="Mihalev A."/>
            <person name="Mihova T."/>
            <person name="Mikkelsen T."/>
            <person name="Mlenga V."/>
            <person name="Moru K."/>
            <person name="Mozes J."/>
            <person name="Mulrain L."/>
            <person name="Munson G."/>
            <person name="Naylor J."/>
            <person name="Newes C."/>
            <person name="Nguyen C."/>
            <person name="Nguyen N."/>
            <person name="Nguyen T."/>
            <person name="Nicol R."/>
            <person name="Nielsen C."/>
            <person name="Nizzari M."/>
            <person name="Norbu C."/>
            <person name="Norbu N."/>
            <person name="O'donnell P."/>
            <person name="Okoawo O."/>
            <person name="O'leary S."/>
            <person name="Omotosho B."/>
            <person name="O'neill K."/>
            <person name="Osman S."/>
            <person name="Parker S."/>
            <person name="Perrin D."/>
            <person name="Phunkhang P."/>
            <person name="Piqani B."/>
            <person name="Purcell S."/>
            <person name="Rachupka T."/>
            <person name="Ramasamy U."/>
            <person name="Rameau R."/>
            <person name="Ray V."/>
            <person name="Raymond C."/>
            <person name="Retta R."/>
            <person name="Richardson S."/>
            <person name="Rise C."/>
            <person name="Rodriguez J."/>
            <person name="Rogers J."/>
            <person name="Rogov P."/>
            <person name="Rutman M."/>
            <person name="Schupbach R."/>
            <person name="Seaman C."/>
            <person name="Settipalli S."/>
            <person name="Sharpe T."/>
            <person name="Sheridan J."/>
            <person name="Sherpa N."/>
            <person name="Shi J."/>
            <person name="Smirnov S."/>
            <person name="Smith C."/>
            <person name="Sougnez C."/>
            <person name="Spencer B."/>
            <person name="Stalker J."/>
            <person name="Stange-thomann N."/>
            <person name="Stavropoulos S."/>
            <person name="Stetson K."/>
            <person name="Stone C."/>
            <person name="Stone S."/>
            <person name="Stubbs M."/>
            <person name="Talamas J."/>
            <person name="Tchuinga P."/>
            <person name="Tenzing P."/>
            <person name="Tesfaye S."/>
            <person name="Theodore J."/>
            <person name="Thoulutsang Y."/>
            <person name="Topham K."/>
            <person name="Towey S."/>
            <person name="Tsamla T."/>
            <person name="Tsomo N."/>
            <person name="Vallee D."/>
            <person name="Vassiliev H."/>
            <person name="Venkataraman V."/>
            <person name="Vinson J."/>
            <person name="Vo A."/>
            <person name="Wade C."/>
            <person name="Wang S."/>
            <person name="Wangchuk T."/>
            <person name="Wangdi T."/>
            <person name="Whittaker C."/>
            <person name="Wilkinson J."/>
            <person name="Wu Y."/>
            <person name="Wyman D."/>
            <person name="Yadav S."/>
            <person name="Yang S."/>
            <person name="Yang X."/>
            <person name="Yeager S."/>
            <person name="Yee E."/>
            <person name="Young G."/>
            <person name="Zainoun J."/>
            <person name="Zembeck L."/>
            <person name="Zimmer A."/>
            <person name="Zody M."/>
            <person name="Lander E."/>
        </authorList>
    </citation>
    <scope>NUCLEOTIDE SEQUENCE [LARGE SCALE GENOMIC DNA]</scope>
</reference>
<name>H2ZM22_CIOSA</name>
<sequence length="458" mass="52323">MDGYLGHPVNQYRLVRRMASEWSNMQDIVNENVAEVFLSNLTQKLSHFPSEEDVKGTAEAIMRLQDTYRLDTHDVARGIIKGMKSNQSLTADDCFDIGRTAYLERDFYHCRLWMNEALQHVENGLSYSKFDVLDHLSYCTAQGGNIQKAFELTNEMLQIDPAVQRIKQNHEHYRHLLGAHKRGDDGSVGEFATSRRQDEYPSTPERTNYERLCRGEGIHVSPSIERKLKCYLYTNKGNPRLLLQPVKLEELWHSPHLVRFHNIMSESELQTIKALAKPRLNRATVQNPVTGVLEFAHYRVSKSAWLKDGDHAVVKKVCQRISDVTGLSMDSAEELQIANYGVGGQYEPHFDYSRDSDVGKFHNSVGNRIATFLTYMSDVEHGGSTVFLDPGIAVRPIKGSAVFWYNLLPSGEGDERTRHAACPVLTGVKWVSNKWIHERDQEFRRSCAKSFNADNRIF</sequence>
<evidence type="ECO:0000256" key="6">
    <source>
        <dbReference type="ARBA" id="ARBA00022723"/>
    </source>
</evidence>
<dbReference type="Gene3D" id="6.10.140.1460">
    <property type="match status" value="1"/>
</dbReference>
<dbReference type="OMA" id="NLTQYRN"/>
<dbReference type="PROSITE" id="PS51471">
    <property type="entry name" value="FE2OG_OXY"/>
    <property type="match status" value="1"/>
</dbReference>
<proteinExistence type="inferred from homology"/>
<dbReference type="InterPro" id="IPR013547">
    <property type="entry name" value="P4H_N"/>
</dbReference>
<evidence type="ECO:0000256" key="10">
    <source>
        <dbReference type="ARBA" id="ARBA00023002"/>
    </source>
</evidence>
<organism evidence="14 15">
    <name type="scientific">Ciona savignyi</name>
    <name type="common">Pacific transparent sea squirt</name>
    <dbReference type="NCBI Taxonomy" id="51511"/>
    <lineage>
        <taxon>Eukaryota</taxon>
        <taxon>Metazoa</taxon>
        <taxon>Chordata</taxon>
        <taxon>Tunicata</taxon>
        <taxon>Ascidiacea</taxon>
        <taxon>Phlebobranchia</taxon>
        <taxon>Cionidae</taxon>
        <taxon>Ciona</taxon>
    </lineage>
</organism>
<evidence type="ECO:0000313" key="15">
    <source>
        <dbReference type="Proteomes" id="UP000007875"/>
    </source>
</evidence>
<dbReference type="EC" id="1.14.11.2" evidence="5"/>
<dbReference type="InterPro" id="IPR011990">
    <property type="entry name" value="TPR-like_helical_dom_sf"/>
</dbReference>
<protein>
    <recommendedName>
        <fullName evidence="5">procollagen-proline 4-dioxygenase</fullName>
        <ecNumber evidence="5">1.14.11.2</ecNumber>
    </recommendedName>
</protein>
<dbReference type="AlphaFoldDB" id="H2ZM22"/>
<evidence type="ECO:0000259" key="13">
    <source>
        <dbReference type="PROSITE" id="PS51471"/>
    </source>
</evidence>
<evidence type="ECO:0000256" key="3">
    <source>
        <dbReference type="ARBA" id="ARBA00004319"/>
    </source>
</evidence>
<dbReference type="Gene3D" id="1.25.40.10">
    <property type="entry name" value="Tetratricopeptide repeat domain"/>
    <property type="match status" value="1"/>
</dbReference>
<keyword evidence="6" id="KW-0479">Metal-binding</keyword>
<evidence type="ECO:0000256" key="7">
    <source>
        <dbReference type="ARBA" id="ARBA00022824"/>
    </source>
</evidence>
<reference evidence="14" key="2">
    <citation type="submission" date="2025-08" db="UniProtKB">
        <authorList>
            <consortium name="Ensembl"/>
        </authorList>
    </citation>
    <scope>IDENTIFICATION</scope>
</reference>
<dbReference type="Pfam" id="PF13640">
    <property type="entry name" value="2OG-FeII_Oxy_3"/>
    <property type="match status" value="1"/>
</dbReference>
<dbReference type="PANTHER" id="PTHR10869">
    <property type="entry name" value="PROLYL 4-HYDROXYLASE ALPHA SUBUNIT"/>
    <property type="match status" value="1"/>
</dbReference>
<evidence type="ECO:0000313" key="14">
    <source>
        <dbReference type="Ensembl" id="ENSCSAVP00000018638.1"/>
    </source>
</evidence>
<comment type="similarity">
    <text evidence="4">Belongs to the P4HA family.</text>
</comment>
<keyword evidence="8" id="KW-0847">Vitamin C</keyword>
<keyword evidence="9" id="KW-0223">Dioxygenase</keyword>
<evidence type="ECO:0000256" key="1">
    <source>
        <dbReference type="ARBA" id="ARBA00001961"/>
    </source>
</evidence>
<dbReference type="InterPro" id="IPR005123">
    <property type="entry name" value="Oxoglu/Fe-dep_dioxygenase_dom"/>
</dbReference>
<dbReference type="Pfam" id="PF08336">
    <property type="entry name" value="P4Ha_N"/>
    <property type="match status" value="1"/>
</dbReference>
<keyword evidence="12" id="KW-0325">Glycoprotein</keyword>
<evidence type="ECO:0000256" key="11">
    <source>
        <dbReference type="ARBA" id="ARBA00023004"/>
    </source>
</evidence>
<dbReference type="InterPro" id="IPR044862">
    <property type="entry name" value="Pro_4_hyd_alph_FE2OG_OXY"/>
</dbReference>
<keyword evidence="11" id="KW-0408">Iron</keyword>
<comment type="function">
    <text evidence="2">Catalyzes the post-translational formation of 4-hydroxyproline in -Xaa-Pro-Gly- sequences in collagens and other proteins.</text>
</comment>
<dbReference type="InterPro" id="IPR006620">
    <property type="entry name" value="Pro_4_hyd_alph"/>
</dbReference>
<dbReference type="GO" id="GO:0005506">
    <property type="term" value="F:iron ion binding"/>
    <property type="evidence" value="ECO:0007669"/>
    <property type="project" value="InterPro"/>
</dbReference>
<dbReference type="GeneTree" id="ENSGT00940000163795"/>
<dbReference type="InParanoid" id="H2ZM22"/>
<dbReference type="GO" id="GO:0031418">
    <property type="term" value="F:L-ascorbic acid binding"/>
    <property type="evidence" value="ECO:0007669"/>
    <property type="project" value="UniProtKB-KW"/>
</dbReference>
<evidence type="ECO:0000256" key="2">
    <source>
        <dbReference type="ARBA" id="ARBA00002035"/>
    </source>
</evidence>
<keyword evidence="15" id="KW-1185">Reference proteome</keyword>
<dbReference type="SUPFAM" id="SSF48452">
    <property type="entry name" value="TPR-like"/>
    <property type="match status" value="1"/>
</dbReference>
<dbReference type="InterPro" id="IPR045054">
    <property type="entry name" value="P4HA-like"/>
</dbReference>
<dbReference type="STRING" id="51511.ENSCSAVP00000018638"/>
<reference evidence="14" key="3">
    <citation type="submission" date="2025-09" db="UniProtKB">
        <authorList>
            <consortium name="Ensembl"/>
        </authorList>
    </citation>
    <scope>IDENTIFICATION</scope>
</reference>
<dbReference type="HOGENOM" id="CLU_024155_1_0_1"/>
<evidence type="ECO:0000256" key="8">
    <source>
        <dbReference type="ARBA" id="ARBA00022896"/>
    </source>
</evidence>
<evidence type="ECO:0000256" key="4">
    <source>
        <dbReference type="ARBA" id="ARBA00006511"/>
    </source>
</evidence>
<dbReference type="SMART" id="SM00702">
    <property type="entry name" value="P4Hc"/>
    <property type="match status" value="1"/>
</dbReference>
<keyword evidence="10" id="KW-0560">Oxidoreductase</keyword>
<dbReference type="InterPro" id="IPR059068">
    <property type="entry name" value="TPR_P4H"/>
</dbReference>
<dbReference type="eggNOG" id="KOG1591">
    <property type="taxonomic scope" value="Eukaryota"/>
</dbReference>
<comment type="subcellular location">
    <subcellularLocation>
        <location evidence="3">Endoplasmic reticulum lumen</location>
    </subcellularLocation>
</comment>
<keyword evidence="7" id="KW-0256">Endoplasmic reticulum</keyword>
<feature type="domain" description="Fe2OG dioxygenase" evidence="13">
    <location>
        <begin position="331"/>
        <end position="438"/>
    </location>
</feature>
<dbReference type="Gene3D" id="2.60.120.620">
    <property type="entry name" value="q2cbj1_9rhob like domain"/>
    <property type="match status" value="1"/>
</dbReference>
<evidence type="ECO:0000256" key="12">
    <source>
        <dbReference type="ARBA" id="ARBA00023180"/>
    </source>
</evidence>
<dbReference type="FunFam" id="1.25.40.10:FF:000006">
    <property type="entry name" value="Prolyl 4-hydroxylase subunit alpha 2"/>
    <property type="match status" value="1"/>
</dbReference>
<dbReference type="FunFam" id="2.60.120.620:FF:000001">
    <property type="entry name" value="Prolyl 4-hydroxylase subunit alpha 2"/>
    <property type="match status" value="1"/>
</dbReference>
<accession>H2ZM22</accession>
<dbReference type="Proteomes" id="UP000007875">
    <property type="component" value="Unassembled WGS sequence"/>
</dbReference>